<dbReference type="Pfam" id="PF24042">
    <property type="entry name" value="DUF7351"/>
    <property type="match status" value="1"/>
</dbReference>
<proteinExistence type="predicted"/>
<evidence type="ECO:0000313" key="3">
    <source>
        <dbReference type="Proteomes" id="UP000184357"/>
    </source>
</evidence>
<evidence type="ECO:0000259" key="1">
    <source>
        <dbReference type="Pfam" id="PF24042"/>
    </source>
</evidence>
<gene>
    <name evidence="2" type="ORF">SAMN05443636_0705</name>
</gene>
<sequence>MPPWVGKRYPNARKPRRSRRGRCHHLKRLLGEFVEKRDGGYALTLAGIRAYQAIVARVQPNTISVDPFDIDGTCSSCGATRRAWYEDSRGHIGCRSCSDLELRYPVAPDTIDPTEPTTLLDALDRQLTRDYFLMFNDVCPYCAGNSTVQLAESEEYYDELAMVSHPVNVHAACDDCAWFLYANVGALLVFEPPVYAFIKERGVDVWDKYVWAAAVDHEVTSVRWDPQRVDGVFRLSGDELRYVLDENLRMLEYEIHPGD</sequence>
<keyword evidence="3" id="KW-1185">Reference proteome</keyword>
<organism evidence="2 3">
    <name type="scientific">Halobaculum gomorrense</name>
    <dbReference type="NCBI Taxonomy" id="43928"/>
    <lineage>
        <taxon>Archaea</taxon>
        <taxon>Methanobacteriati</taxon>
        <taxon>Methanobacteriota</taxon>
        <taxon>Stenosarchaea group</taxon>
        <taxon>Halobacteria</taxon>
        <taxon>Halobacteriales</taxon>
        <taxon>Haloferacaceae</taxon>
        <taxon>Halobaculum</taxon>
    </lineage>
</organism>
<evidence type="ECO:0000313" key="2">
    <source>
        <dbReference type="EMBL" id="SHG58157.1"/>
    </source>
</evidence>
<accession>A0A1M5KZG4</accession>
<dbReference type="RefSeq" id="WP_143165348.1">
    <property type="nucleotide sequence ID" value="NZ_FQWV01000001.1"/>
</dbReference>
<dbReference type="EMBL" id="FQWV01000001">
    <property type="protein sequence ID" value="SHG58157.1"/>
    <property type="molecule type" value="Genomic_DNA"/>
</dbReference>
<protein>
    <recommendedName>
        <fullName evidence="1">DUF7351 domain-containing protein</fullName>
    </recommendedName>
</protein>
<dbReference type="OrthoDB" id="8482at2157"/>
<dbReference type="InterPro" id="IPR055775">
    <property type="entry name" value="DUF7351"/>
</dbReference>
<dbReference type="STRING" id="43928.SAMN05443636_0705"/>
<reference evidence="2 3" key="1">
    <citation type="submission" date="2016-11" db="EMBL/GenBank/DDBJ databases">
        <authorList>
            <person name="Jaros S."/>
            <person name="Januszkiewicz K."/>
            <person name="Wedrychowicz H."/>
        </authorList>
    </citation>
    <scope>NUCLEOTIDE SEQUENCE [LARGE SCALE GENOMIC DNA]</scope>
    <source>
        <strain evidence="2 3">DSM 9297</strain>
    </source>
</reference>
<name>A0A1M5KZG4_9EURY</name>
<feature type="domain" description="DUF7351" evidence="1">
    <location>
        <begin position="71"/>
        <end position="249"/>
    </location>
</feature>
<dbReference type="Proteomes" id="UP000184357">
    <property type="component" value="Unassembled WGS sequence"/>
</dbReference>
<dbReference type="AlphaFoldDB" id="A0A1M5KZG4"/>